<name>A0ABD0KMW3_9CAEN</name>
<dbReference type="EMBL" id="JACVVK020000150">
    <property type="protein sequence ID" value="KAK7488452.1"/>
    <property type="molecule type" value="Genomic_DNA"/>
</dbReference>
<reference evidence="1 2" key="1">
    <citation type="journal article" date="2023" name="Sci. Data">
        <title>Genome assembly of the Korean intertidal mud-creeper Batillaria attramentaria.</title>
        <authorList>
            <person name="Patra A.K."/>
            <person name="Ho P.T."/>
            <person name="Jun S."/>
            <person name="Lee S.J."/>
            <person name="Kim Y."/>
            <person name="Won Y.J."/>
        </authorList>
    </citation>
    <scope>NUCLEOTIDE SEQUENCE [LARGE SCALE GENOMIC DNA]</scope>
    <source>
        <strain evidence="1">Wonlab-2016</strain>
    </source>
</reference>
<comment type="caution">
    <text evidence="1">The sequence shown here is derived from an EMBL/GenBank/DDBJ whole genome shotgun (WGS) entry which is preliminary data.</text>
</comment>
<evidence type="ECO:0000313" key="2">
    <source>
        <dbReference type="Proteomes" id="UP001519460"/>
    </source>
</evidence>
<dbReference type="Proteomes" id="UP001519460">
    <property type="component" value="Unassembled WGS sequence"/>
</dbReference>
<protein>
    <submittedName>
        <fullName evidence="1">Uncharacterized protein</fullName>
    </submittedName>
</protein>
<keyword evidence="2" id="KW-1185">Reference proteome</keyword>
<accession>A0ABD0KMW3</accession>
<evidence type="ECO:0000313" key="1">
    <source>
        <dbReference type="EMBL" id="KAK7488452.1"/>
    </source>
</evidence>
<sequence>MSQPNQECRKRGRYWCEGSMRECGKPVYYAAPITRSQPGARDGAEPTTGRRKIIAVISGPRWLPPPIHQTSHGPGAPLSSSYCHLVSWLAMTHTIQAQLLLALSGSFPRTKDGICSVFLSTEHRALQAPISFHIFVTSVTTRPSPPQIL</sequence>
<dbReference type="AlphaFoldDB" id="A0ABD0KMW3"/>
<proteinExistence type="predicted"/>
<gene>
    <name evidence="1" type="ORF">BaRGS_00020237</name>
</gene>
<organism evidence="1 2">
    <name type="scientific">Batillaria attramentaria</name>
    <dbReference type="NCBI Taxonomy" id="370345"/>
    <lineage>
        <taxon>Eukaryota</taxon>
        <taxon>Metazoa</taxon>
        <taxon>Spiralia</taxon>
        <taxon>Lophotrochozoa</taxon>
        <taxon>Mollusca</taxon>
        <taxon>Gastropoda</taxon>
        <taxon>Caenogastropoda</taxon>
        <taxon>Sorbeoconcha</taxon>
        <taxon>Cerithioidea</taxon>
        <taxon>Batillariidae</taxon>
        <taxon>Batillaria</taxon>
    </lineage>
</organism>